<evidence type="ECO:0000256" key="1">
    <source>
        <dbReference type="SAM" id="SignalP"/>
    </source>
</evidence>
<name>A0AA41YTV1_9HYPH</name>
<dbReference type="AlphaFoldDB" id="A0AA41YTV1"/>
<keyword evidence="4" id="KW-1185">Reference proteome</keyword>
<keyword evidence="1" id="KW-0732">Signal</keyword>
<feature type="domain" description="DUF4384" evidence="2">
    <location>
        <begin position="80"/>
        <end position="170"/>
    </location>
</feature>
<accession>A0AA41YTV1</accession>
<dbReference type="InterPro" id="IPR025493">
    <property type="entry name" value="DUF4384"/>
</dbReference>
<feature type="chain" id="PRO_5041219032" evidence="1">
    <location>
        <begin position="31"/>
        <end position="226"/>
    </location>
</feature>
<evidence type="ECO:0000259" key="2">
    <source>
        <dbReference type="Pfam" id="PF14326"/>
    </source>
</evidence>
<dbReference type="Pfam" id="PF14326">
    <property type="entry name" value="DUF4384"/>
    <property type="match status" value="1"/>
</dbReference>
<sequence>MIRSRQPSSFGLVLVFALGALLAAGQPLQAADRSVTILEGVEEPPPDAAPPPAGAAPLTALKTENPAGVVLNILPNGNLHLGAQIALTVSTQRPGFIVIVDINAEGRWTQIYPNMLSLSRTAGDVATANLIRPGSPVTIPNLTSPLARFVFKADPPRGNGAIVAILSDRPVQIIDLPETPASPTNLQAAVDALAQSVIGLKIASSKDARSFSPGVWSFAAAPYTIE</sequence>
<gene>
    <name evidence="3" type="ORF">M8523_01705</name>
</gene>
<reference evidence="3" key="1">
    <citation type="submission" date="2022-05" db="EMBL/GenBank/DDBJ databases">
        <authorList>
            <person name="Pankratov T."/>
        </authorList>
    </citation>
    <scope>NUCLEOTIDE SEQUENCE</scope>
    <source>
        <strain evidence="3">BP6-180914</strain>
    </source>
</reference>
<feature type="signal peptide" evidence="1">
    <location>
        <begin position="1"/>
        <end position="30"/>
    </location>
</feature>
<dbReference type="RefSeq" id="WP_282583082.1">
    <property type="nucleotide sequence ID" value="NZ_JAMOIM010000001.1"/>
</dbReference>
<proteinExistence type="predicted"/>
<evidence type="ECO:0000313" key="4">
    <source>
        <dbReference type="Proteomes" id="UP001165667"/>
    </source>
</evidence>
<dbReference type="Proteomes" id="UP001165667">
    <property type="component" value="Unassembled WGS sequence"/>
</dbReference>
<protein>
    <submittedName>
        <fullName evidence="3">DUF4384 domain-containing protein</fullName>
    </submittedName>
</protein>
<organism evidence="3 4">
    <name type="scientific">Lichenifustis flavocetrariae</name>
    <dbReference type="NCBI Taxonomy" id="2949735"/>
    <lineage>
        <taxon>Bacteria</taxon>
        <taxon>Pseudomonadati</taxon>
        <taxon>Pseudomonadota</taxon>
        <taxon>Alphaproteobacteria</taxon>
        <taxon>Hyphomicrobiales</taxon>
        <taxon>Lichenihabitantaceae</taxon>
        <taxon>Lichenifustis</taxon>
    </lineage>
</organism>
<evidence type="ECO:0000313" key="3">
    <source>
        <dbReference type="EMBL" id="MCW6506733.1"/>
    </source>
</evidence>
<dbReference type="EMBL" id="JAMOIM010000001">
    <property type="protein sequence ID" value="MCW6506733.1"/>
    <property type="molecule type" value="Genomic_DNA"/>
</dbReference>
<comment type="caution">
    <text evidence="3">The sequence shown here is derived from an EMBL/GenBank/DDBJ whole genome shotgun (WGS) entry which is preliminary data.</text>
</comment>